<dbReference type="Proteomes" id="UP000766486">
    <property type="component" value="Unassembled WGS sequence"/>
</dbReference>
<protein>
    <recommendedName>
        <fullName evidence="4">AA1-like domain-containing protein</fullName>
    </recommendedName>
</protein>
<feature type="signal peptide" evidence="1">
    <location>
        <begin position="1"/>
        <end position="19"/>
    </location>
</feature>
<evidence type="ECO:0008006" key="4">
    <source>
        <dbReference type="Google" id="ProtNLM"/>
    </source>
</evidence>
<feature type="chain" id="PRO_5045897477" description="AA1-like domain-containing protein" evidence="1">
    <location>
        <begin position="20"/>
        <end position="150"/>
    </location>
</feature>
<reference evidence="2 3" key="1">
    <citation type="submission" date="2019-06" db="EMBL/GenBank/DDBJ databases">
        <authorList>
            <person name="Broberg M."/>
        </authorList>
    </citation>
    <scope>NUCLEOTIDE SEQUENCE [LARGE SCALE GENOMIC DNA]</scope>
</reference>
<gene>
    <name evidence="2" type="ORF">CLO192961_LOCUS407943</name>
</gene>
<proteinExistence type="predicted"/>
<evidence type="ECO:0000313" key="3">
    <source>
        <dbReference type="Proteomes" id="UP000766486"/>
    </source>
</evidence>
<keyword evidence="3" id="KW-1185">Reference proteome</keyword>
<name>A0ABY6UVY5_BIOOC</name>
<evidence type="ECO:0000313" key="2">
    <source>
        <dbReference type="EMBL" id="VUC35218.1"/>
    </source>
</evidence>
<dbReference type="EMBL" id="CABFNS010000908">
    <property type="protein sequence ID" value="VUC35218.1"/>
    <property type="molecule type" value="Genomic_DNA"/>
</dbReference>
<organism evidence="2 3">
    <name type="scientific">Bionectria ochroleuca</name>
    <name type="common">Gliocladium roseum</name>
    <dbReference type="NCBI Taxonomy" id="29856"/>
    <lineage>
        <taxon>Eukaryota</taxon>
        <taxon>Fungi</taxon>
        <taxon>Dikarya</taxon>
        <taxon>Ascomycota</taxon>
        <taxon>Pezizomycotina</taxon>
        <taxon>Sordariomycetes</taxon>
        <taxon>Hypocreomycetidae</taxon>
        <taxon>Hypocreales</taxon>
        <taxon>Bionectriaceae</taxon>
        <taxon>Clonostachys</taxon>
    </lineage>
</organism>
<sequence>MKFTSATLALLAGFAAAQSQPVNIANLYLVGNGDLATGAIELDVISFTLDEDTVNEISCSALHDITFPTGRISGGCVSIGSNRGEQVPWDFSLDEITNGSDIKLTLWNTQDGERTGSGIIPNICKANGAPERKGFFCDQEEPEDDVIVIS</sequence>
<evidence type="ECO:0000256" key="1">
    <source>
        <dbReference type="SAM" id="SignalP"/>
    </source>
</evidence>
<keyword evidence="1" id="KW-0732">Signal</keyword>
<comment type="caution">
    <text evidence="2">The sequence shown here is derived from an EMBL/GenBank/DDBJ whole genome shotgun (WGS) entry which is preliminary data.</text>
</comment>
<accession>A0ABY6UVY5</accession>